<proteinExistence type="predicted"/>
<keyword evidence="4" id="KW-1185">Reference proteome</keyword>
<reference evidence="3" key="1">
    <citation type="submission" date="2006-10" db="EMBL/GenBank/DDBJ databases">
        <authorList>
            <person name="Amadeo P."/>
            <person name="Zhao Q."/>
            <person name="Wortman J."/>
            <person name="Fraser-Liggett C."/>
            <person name="Carlton J."/>
        </authorList>
    </citation>
    <scope>NUCLEOTIDE SEQUENCE</scope>
    <source>
        <strain evidence="3">G3</strain>
    </source>
</reference>
<dbReference type="InterPro" id="IPR001279">
    <property type="entry name" value="Metallo-B-lactamas"/>
</dbReference>
<dbReference type="InParanoid" id="A2E3J2"/>
<dbReference type="KEGG" id="tva:4770726"/>
<dbReference type="Proteomes" id="UP000001542">
    <property type="component" value="Unassembled WGS sequence"/>
</dbReference>
<evidence type="ECO:0000313" key="3">
    <source>
        <dbReference type="EMBL" id="EAY12758.1"/>
    </source>
</evidence>
<evidence type="ECO:0000313" key="4">
    <source>
        <dbReference type="Proteomes" id="UP000001542"/>
    </source>
</evidence>
<dbReference type="Pfam" id="PF00753">
    <property type="entry name" value="Lactamase_B"/>
    <property type="match status" value="1"/>
</dbReference>
<dbReference type="VEuPathDB" id="TrichDB:TVAG_400840"/>
<dbReference type="VEuPathDB" id="TrichDB:TVAGG3_0021210"/>
<dbReference type="PANTHER" id="PTHR34000:SF8">
    <property type="entry name" value="CARBOHYDRATE-BINDING PROTEIN"/>
    <property type="match status" value="1"/>
</dbReference>
<dbReference type="Gene3D" id="3.60.15.10">
    <property type="entry name" value="Ribonuclease Z/Hydroxyacylglutathione hydrolase-like"/>
    <property type="match status" value="1"/>
</dbReference>
<gene>
    <name evidence="3" type="ORF">TVAG_400840</name>
</gene>
<dbReference type="AlphaFoldDB" id="A2E3J2"/>
<dbReference type="EMBL" id="DS113296">
    <property type="protein sequence ID" value="EAY12758.1"/>
    <property type="molecule type" value="Genomic_DNA"/>
</dbReference>
<reference evidence="3" key="2">
    <citation type="journal article" date="2007" name="Science">
        <title>Draft genome sequence of the sexually transmitted pathogen Trichomonas vaginalis.</title>
        <authorList>
            <person name="Carlton J.M."/>
            <person name="Hirt R.P."/>
            <person name="Silva J.C."/>
            <person name="Delcher A.L."/>
            <person name="Schatz M."/>
            <person name="Zhao Q."/>
            <person name="Wortman J.R."/>
            <person name="Bidwell S.L."/>
            <person name="Alsmark U.C.M."/>
            <person name="Besteiro S."/>
            <person name="Sicheritz-Ponten T."/>
            <person name="Noel C.J."/>
            <person name="Dacks J.B."/>
            <person name="Foster P.G."/>
            <person name="Simillion C."/>
            <person name="Van de Peer Y."/>
            <person name="Miranda-Saavedra D."/>
            <person name="Barton G.J."/>
            <person name="Westrop G.D."/>
            <person name="Mueller S."/>
            <person name="Dessi D."/>
            <person name="Fiori P.L."/>
            <person name="Ren Q."/>
            <person name="Paulsen I."/>
            <person name="Zhang H."/>
            <person name="Bastida-Corcuera F.D."/>
            <person name="Simoes-Barbosa A."/>
            <person name="Brown M.T."/>
            <person name="Hayes R.D."/>
            <person name="Mukherjee M."/>
            <person name="Okumura C.Y."/>
            <person name="Schneider R."/>
            <person name="Smith A.J."/>
            <person name="Vanacova S."/>
            <person name="Villalvazo M."/>
            <person name="Haas B.J."/>
            <person name="Pertea M."/>
            <person name="Feldblyum T.V."/>
            <person name="Utterback T.R."/>
            <person name="Shu C.L."/>
            <person name="Osoegawa K."/>
            <person name="de Jong P.J."/>
            <person name="Hrdy I."/>
            <person name="Horvathova L."/>
            <person name="Zubacova Z."/>
            <person name="Dolezal P."/>
            <person name="Malik S.B."/>
            <person name="Logsdon J.M. Jr."/>
            <person name="Henze K."/>
            <person name="Gupta A."/>
            <person name="Wang C.C."/>
            <person name="Dunne R.L."/>
            <person name="Upcroft J.A."/>
            <person name="Upcroft P."/>
            <person name="White O."/>
            <person name="Salzberg S.L."/>
            <person name="Tang P."/>
            <person name="Chiu C.-H."/>
            <person name="Lee Y.-S."/>
            <person name="Embley T.M."/>
            <person name="Coombs G.H."/>
            <person name="Mottram J.C."/>
            <person name="Tachezy J."/>
            <person name="Fraser-Liggett C.M."/>
            <person name="Johnson P.J."/>
        </authorList>
    </citation>
    <scope>NUCLEOTIDE SEQUENCE [LARGE SCALE GENOMIC DNA]</scope>
    <source>
        <strain evidence="3">G3</strain>
    </source>
</reference>
<sequence length="673" mass="75846">MADIVVANNDESMLQVENALSEPLNINVEVLEENGEEYTPNEISAIDKAISERNGSLIEKLLNDGSPLTPKSFQIANKVADKNVLIVLSDKTQETIKKMYKSHNYMAFKNKLIDFSSHNLYIFAFNVSQANFIAARRHNKAVIIDAGIHNGKLIKKYKEINKNYPKLIEELNLVLQGTKVDLVLITHPHEDHFSFLPVLLHNFKESFQSTKYVFGGYKKDYEELIESIGEDKIKFLGYSYNSRTYRCLDGLEIKIWGQENPNIYEINQISFISTIHINGRGVMFTGDANEKNLQNLKIDIPDIPNIASHPEIKTFLVDIQATIKRCRESMKNATKIVFQKLKEFMEKNKCDVDLEEAIHHMLGLKETVLIFEPHHGSLANHDFYKYFSAQDPKKVFCISSDPRGKSRLPNEESFVGRVKEPKVKEHPVVYATFDKIPTMNVTTDPVYTTGSCCDGMHVFSLSPDGNLSVLDLTEETPEWEKFNIDYSSMNTNKGPMNTNNDSMNISNDSMNTSNDSMNTNNDSMNTNNDSMNTNNDSMNISNDSMNTSNDSMNTSNDSMNTSNDSMNASNDSMNASNDSMNASNDSMNTNKDSMNSNKDSMNTNNDSMNTNNDSMNTNNDSMNTNNDSMNTNNDSMNISNDSMNTSNDSMNISNDSMNTNNDSMNISNNPMNN</sequence>
<protein>
    <submittedName>
        <fullName evidence="3">Metallo-beta-lactamase superfamily protein</fullName>
    </submittedName>
</protein>
<feature type="region of interest" description="Disordered" evidence="1">
    <location>
        <begin position="490"/>
        <end position="631"/>
    </location>
</feature>
<evidence type="ECO:0000256" key="1">
    <source>
        <dbReference type="SAM" id="MobiDB-lite"/>
    </source>
</evidence>
<organism evidence="3 4">
    <name type="scientific">Trichomonas vaginalis (strain ATCC PRA-98 / G3)</name>
    <dbReference type="NCBI Taxonomy" id="412133"/>
    <lineage>
        <taxon>Eukaryota</taxon>
        <taxon>Metamonada</taxon>
        <taxon>Parabasalia</taxon>
        <taxon>Trichomonadida</taxon>
        <taxon>Trichomonadidae</taxon>
        <taxon>Trichomonas</taxon>
    </lineage>
</organism>
<evidence type="ECO:0000259" key="2">
    <source>
        <dbReference type="Pfam" id="PF00753"/>
    </source>
</evidence>
<dbReference type="PANTHER" id="PTHR34000">
    <property type="entry name" value="LRRGT00142-RELATED"/>
    <property type="match status" value="1"/>
</dbReference>
<dbReference type="InterPro" id="IPR036866">
    <property type="entry name" value="RibonucZ/Hydroxyglut_hydro"/>
</dbReference>
<name>A2E3J2_TRIV3</name>
<dbReference type="RefSeq" id="XP_001324981.1">
    <property type="nucleotide sequence ID" value="XM_001324946.1"/>
</dbReference>
<dbReference type="SUPFAM" id="SSF56281">
    <property type="entry name" value="Metallo-hydrolase/oxidoreductase"/>
    <property type="match status" value="1"/>
</dbReference>
<feature type="domain" description="Metallo-beta-lactamase" evidence="2">
    <location>
        <begin position="128"/>
        <end position="203"/>
    </location>
</feature>
<accession>A2E3J2</accession>
<feature type="compositionally biased region" description="Low complexity" evidence="1">
    <location>
        <begin position="496"/>
        <end position="631"/>
    </location>
</feature>